<name>A0AA89BM41_PINIB</name>
<evidence type="ECO:0000313" key="3">
    <source>
        <dbReference type="Proteomes" id="UP001186944"/>
    </source>
</evidence>
<dbReference type="Pfam" id="PF17517">
    <property type="entry name" value="IgGFc_binding"/>
    <property type="match status" value="1"/>
</dbReference>
<dbReference type="Proteomes" id="UP001186944">
    <property type="component" value="Unassembled WGS sequence"/>
</dbReference>
<gene>
    <name evidence="2" type="ORF">FSP39_015598</name>
</gene>
<comment type="caution">
    <text evidence="2">The sequence shown here is derived from an EMBL/GenBank/DDBJ whole genome shotgun (WGS) entry which is preliminary data.</text>
</comment>
<protein>
    <recommendedName>
        <fullName evidence="1">IgGFc-binding protein N-terminal domain-containing protein</fullName>
    </recommendedName>
</protein>
<organism evidence="2 3">
    <name type="scientific">Pinctada imbricata</name>
    <name type="common">Atlantic pearl-oyster</name>
    <name type="synonym">Pinctada martensii</name>
    <dbReference type="NCBI Taxonomy" id="66713"/>
    <lineage>
        <taxon>Eukaryota</taxon>
        <taxon>Metazoa</taxon>
        <taxon>Spiralia</taxon>
        <taxon>Lophotrochozoa</taxon>
        <taxon>Mollusca</taxon>
        <taxon>Bivalvia</taxon>
        <taxon>Autobranchia</taxon>
        <taxon>Pteriomorphia</taxon>
        <taxon>Pterioida</taxon>
        <taxon>Pterioidea</taxon>
        <taxon>Pteriidae</taxon>
        <taxon>Pinctada</taxon>
    </lineage>
</organism>
<dbReference type="InterPro" id="IPR035234">
    <property type="entry name" value="IgGFc-bd_N"/>
</dbReference>
<dbReference type="EMBL" id="VSWD01000012">
    <property type="protein sequence ID" value="KAK3086234.1"/>
    <property type="molecule type" value="Genomic_DNA"/>
</dbReference>
<feature type="non-terminal residue" evidence="2">
    <location>
        <position position="1"/>
    </location>
</feature>
<accession>A0AA89BM41</accession>
<dbReference type="PANTHER" id="PTHR46534:SF1">
    <property type="entry name" value="IGGFC-BINDING PROTEIN N-TERMINAL DOMAIN-CONTAINING PROTEIN"/>
    <property type="match status" value="1"/>
</dbReference>
<dbReference type="PANTHER" id="PTHR46534">
    <property type="entry name" value="IGGFC_BINDING DOMAIN-CONTAINING PROTEIN"/>
    <property type="match status" value="1"/>
</dbReference>
<proteinExistence type="predicted"/>
<dbReference type="AlphaFoldDB" id="A0AA89BM41"/>
<evidence type="ECO:0000259" key="1">
    <source>
        <dbReference type="Pfam" id="PF17517"/>
    </source>
</evidence>
<feature type="domain" description="IgGFc-binding protein N-terminal" evidence="1">
    <location>
        <begin position="97"/>
        <end position="381"/>
    </location>
</feature>
<keyword evidence="3" id="KW-1185">Reference proteome</keyword>
<evidence type="ECO:0000313" key="2">
    <source>
        <dbReference type="EMBL" id="KAK3086234.1"/>
    </source>
</evidence>
<reference evidence="2" key="1">
    <citation type="submission" date="2019-08" db="EMBL/GenBank/DDBJ databases">
        <title>The improved chromosome-level genome for the pearl oyster Pinctada fucata martensii using PacBio sequencing and Hi-C.</title>
        <authorList>
            <person name="Zheng Z."/>
        </authorList>
    </citation>
    <scope>NUCLEOTIDE SEQUENCE</scope>
    <source>
        <strain evidence="2">ZZ-2019</strain>
        <tissue evidence="2">Adductor muscle</tissue>
    </source>
</reference>
<sequence>HTGNEYAVMFPQTHLETEYDLQIIITSREDAIVDILSPYPGVNQTVNVKSTEGLIVHIPSNFTSWFNDTYSKGILVKSNKQISVYGSAQRESTYGEAFMTIPTRFLSNAYYAASYNYTLATVVALHDDTQLNKSYTSSFLNSTLQETLSSLKTDDSVSSRRTSIQLTSNKQIGVIASSRCFNQFARLKKVPSKKYCSQALSYIPPIRALGNVFIIPQMAKANSSLLHIESDWKTHNYVLFRNEVSNETANFTIDYQHELEPGLPYVMETSLPSVAVLFIGLAKSTYSTSILIPSIRQYSNHYKFIAPFNSNFQHSAIIMIENKHVNGLKFDGQPLKSVYTDSKTINAENTLYEVISMNITEGLHDVHHVENDVTFGLIALGFSATDVYGFPVGLYLGEENCKDQ</sequence>